<dbReference type="EMBL" id="JEMB01003357">
    <property type="protein sequence ID" value="KYF73672.1"/>
    <property type="molecule type" value="Genomic_DNA"/>
</dbReference>
<name>A0A150R0H1_SORCE</name>
<reference evidence="2 3" key="1">
    <citation type="submission" date="2014-02" db="EMBL/GenBank/DDBJ databases">
        <title>The small core and large imbalanced accessory genome model reveals a collaborative survival strategy of Sorangium cellulosum strains in nature.</title>
        <authorList>
            <person name="Han K."/>
            <person name="Peng R."/>
            <person name="Blom J."/>
            <person name="Li Y.-Z."/>
        </authorList>
    </citation>
    <scope>NUCLEOTIDE SEQUENCE [LARGE SCALE GENOMIC DNA]</scope>
    <source>
        <strain evidence="2 3">So0011-07</strain>
    </source>
</reference>
<protein>
    <submittedName>
        <fullName evidence="2">Uncharacterized protein</fullName>
    </submittedName>
</protein>
<dbReference type="AlphaFoldDB" id="A0A150R0H1"/>
<gene>
    <name evidence="2" type="ORF">BE17_36660</name>
</gene>
<accession>A0A150R0H1</accession>
<feature type="region of interest" description="Disordered" evidence="1">
    <location>
        <begin position="49"/>
        <end position="69"/>
    </location>
</feature>
<evidence type="ECO:0000313" key="2">
    <source>
        <dbReference type="EMBL" id="KYF73672.1"/>
    </source>
</evidence>
<organism evidence="2 3">
    <name type="scientific">Sorangium cellulosum</name>
    <name type="common">Polyangium cellulosum</name>
    <dbReference type="NCBI Taxonomy" id="56"/>
    <lineage>
        <taxon>Bacteria</taxon>
        <taxon>Pseudomonadati</taxon>
        <taxon>Myxococcota</taxon>
        <taxon>Polyangia</taxon>
        <taxon>Polyangiales</taxon>
        <taxon>Polyangiaceae</taxon>
        <taxon>Sorangium</taxon>
    </lineage>
</organism>
<sequence>MLPLVDKAYREALVVQIHEDRVGVVPAGTGEDGGHAAGSQIFAACSPWSGEPGAGPAGPSIEQQGHRDGRECALEMGEGLSGG</sequence>
<comment type="caution">
    <text evidence="2">The sequence shown here is derived from an EMBL/GenBank/DDBJ whole genome shotgun (WGS) entry which is preliminary data.</text>
</comment>
<evidence type="ECO:0000313" key="3">
    <source>
        <dbReference type="Proteomes" id="UP000075635"/>
    </source>
</evidence>
<proteinExistence type="predicted"/>
<dbReference type="Proteomes" id="UP000075635">
    <property type="component" value="Unassembled WGS sequence"/>
</dbReference>
<evidence type="ECO:0000256" key="1">
    <source>
        <dbReference type="SAM" id="MobiDB-lite"/>
    </source>
</evidence>